<organism evidence="1 2">
    <name type="scientific">Actinokineospora auranticolor</name>
    <dbReference type="NCBI Taxonomy" id="155976"/>
    <lineage>
        <taxon>Bacteria</taxon>
        <taxon>Bacillati</taxon>
        <taxon>Actinomycetota</taxon>
        <taxon>Actinomycetes</taxon>
        <taxon>Pseudonocardiales</taxon>
        <taxon>Pseudonocardiaceae</taxon>
        <taxon>Actinokineospora</taxon>
    </lineage>
</organism>
<name>A0A2S6GY62_9PSEU</name>
<reference evidence="1 2" key="1">
    <citation type="submission" date="2018-02" db="EMBL/GenBank/DDBJ databases">
        <title>Genomic Encyclopedia of Archaeal and Bacterial Type Strains, Phase II (KMG-II): from individual species to whole genera.</title>
        <authorList>
            <person name="Goeker M."/>
        </authorList>
    </citation>
    <scope>NUCLEOTIDE SEQUENCE [LARGE SCALE GENOMIC DNA]</scope>
    <source>
        <strain evidence="1 2">YU 961-1</strain>
    </source>
</reference>
<keyword evidence="2" id="KW-1185">Reference proteome</keyword>
<comment type="caution">
    <text evidence="1">The sequence shown here is derived from an EMBL/GenBank/DDBJ whole genome shotgun (WGS) entry which is preliminary data.</text>
</comment>
<dbReference type="SUPFAM" id="SSF52540">
    <property type="entry name" value="P-loop containing nucleoside triphosphate hydrolases"/>
    <property type="match status" value="1"/>
</dbReference>
<evidence type="ECO:0000313" key="1">
    <source>
        <dbReference type="EMBL" id="PPK70163.1"/>
    </source>
</evidence>
<sequence>MEALPRFGDVSARALALRVNPAVPLPLDASTELDPDLPLFVPRGVWPDLGRWVRRAAETGGFLLLTGDSSVGKSRLLYELGRAELADFDVLVPDLGDGDRVNNTTPSAKLVVWLDELQRFLDGPYLTPGSTPITPAAIRRLLDAPTPVVILAAAWPNYLDELRAKENGLARHPAAYDVLDDRRLHEVPLHTFTTAERAEAVRLAPRDPRLVDAVADKDFNVTELLAGARDLMTRYGRANDEQRAIIHAAADARRLGIQSPLTKELLVAAARGYLSTVHPDDSWFDPALAELTTSNRGASPLLPIPDLERRDIVGYTVADYLLSRLLDHRRSETVPAPTWRAFTDLADDESDVRRLADGAQVRAQYRCAEALFRRLADHWDIDWARYGIATLLLREGRTKELASWAAAGDPEAADVWVAHLLAEGREPEAESVLRQAMRFNADRFWRSLVDLLDEGGRPAEVIDVMRIAAATSDGFHLHGVERRLADQLAAGGDVDGALELLRPHVDDSTSRERLVDILETNLRWDELAALADSGDVIAQHALARSLKERGDEKTLRSRAGSGDTVAAEELARLLLARGAIDEAISALPDSDAYAADRFAHVLIELGHADVAVALLRPYAAEVGIAARTLAGVLREKGEHAQAAAVIRPHVGTTALAELCLDDALAELGDLGELQERSAAGDESAQRKLVSLLVDRELIPQLRELAEENTYAVVALAWDLVRADEVDEALAVLRPYFETSRRCRRTLIELLRTNRRIDELADYAEDSASAAFAVAWLDPERAVRVLTPHARRGDSEASRRLVQVLADRADIAALWAELHAGNTYALQHLVDLIPEGDRLRKFGLNPDGTLAG</sequence>
<dbReference type="RefSeq" id="WP_104476945.1">
    <property type="nucleotide sequence ID" value="NZ_CP154825.1"/>
</dbReference>
<dbReference type="AlphaFoldDB" id="A0A2S6GY62"/>
<proteinExistence type="predicted"/>
<dbReference type="Proteomes" id="UP000239203">
    <property type="component" value="Unassembled WGS sequence"/>
</dbReference>
<gene>
    <name evidence="1" type="ORF">CLV40_10273</name>
</gene>
<dbReference type="OrthoDB" id="3964962at2"/>
<evidence type="ECO:0000313" key="2">
    <source>
        <dbReference type="Proteomes" id="UP000239203"/>
    </source>
</evidence>
<evidence type="ECO:0008006" key="3">
    <source>
        <dbReference type="Google" id="ProtNLM"/>
    </source>
</evidence>
<dbReference type="EMBL" id="PTIX01000002">
    <property type="protein sequence ID" value="PPK70163.1"/>
    <property type="molecule type" value="Genomic_DNA"/>
</dbReference>
<protein>
    <recommendedName>
        <fullName evidence="3">Tetratricopeptide repeat protein</fullName>
    </recommendedName>
</protein>
<dbReference type="InterPro" id="IPR027417">
    <property type="entry name" value="P-loop_NTPase"/>
</dbReference>
<accession>A0A2S6GY62</accession>